<dbReference type="KEGG" id="hhy:Halhy_0325"/>
<keyword evidence="2" id="KW-0812">Transmembrane</keyword>
<feature type="transmembrane region" description="Helical" evidence="2">
    <location>
        <begin position="139"/>
        <end position="160"/>
    </location>
</feature>
<keyword evidence="2" id="KW-1133">Transmembrane helix</keyword>
<keyword evidence="4" id="KW-1185">Reference proteome</keyword>
<dbReference type="Proteomes" id="UP000008461">
    <property type="component" value="Chromosome"/>
</dbReference>
<sequence>MDQVIFYILSTIAIIGALSTVVSRNAMYSVLSLVVTFFALAGIYLQLNAEFVAIVHIIVYAGAIMVLFLFVVMMLNLNTVTVTIRKNPLIKYLAVLVGIIMAALLGFASMNTALPIARGNTSAEVGTVKVLGKMLFNEYLLPFELISVLLIATMVGVIVLTKKEE</sequence>
<comment type="function">
    <text evidence="2">NDH-1 shuttles electrons from NADH, via FMN and iron-sulfur (Fe-S) centers, to quinones in the respiratory chain. Couples the redox reaction to proton translocation (for every two electrons transferred, four hydrogen ions are translocated across the cytoplasmic membrane), and thus conserves the redox energy in a proton gradient.</text>
</comment>
<evidence type="ECO:0000256" key="1">
    <source>
        <dbReference type="ARBA" id="ARBA00005698"/>
    </source>
</evidence>
<dbReference type="PANTHER" id="PTHR33269">
    <property type="entry name" value="NADH-UBIQUINONE OXIDOREDUCTASE CHAIN 6"/>
    <property type="match status" value="1"/>
</dbReference>
<evidence type="ECO:0000256" key="2">
    <source>
        <dbReference type="RuleBase" id="RU004429"/>
    </source>
</evidence>
<dbReference type="Gene3D" id="1.20.120.1200">
    <property type="entry name" value="NADH-ubiquinone/plastoquinone oxidoreductase chain 6, subunit NuoJ"/>
    <property type="match status" value="1"/>
</dbReference>
<dbReference type="RefSeq" id="WP_013762801.1">
    <property type="nucleotide sequence ID" value="NC_015510.1"/>
</dbReference>
<accession>F4KW39</accession>
<protein>
    <recommendedName>
        <fullName evidence="2">NADH-quinone oxidoreductase subunit J</fullName>
        <ecNumber evidence="2">7.1.1.-</ecNumber>
    </recommendedName>
</protein>
<dbReference type="EMBL" id="CP002691">
    <property type="protein sequence ID" value="AEE48237.1"/>
    <property type="molecule type" value="Genomic_DNA"/>
</dbReference>
<feature type="transmembrane region" description="Helical" evidence="2">
    <location>
        <begin position="6"/>
        <end position="23"/>
    </location>
</feature>
<evidence type="ECO:0000313" key="4">
    <source>
        <dbReference type="Proteomes" id="UP000008461"/>
    </source>
</evidence>
<dbReference type="AlphaFoldDB" id="F4KW39"/>
<dbReference type="GO" id="GO:0048038">
    <property type="term" value="F:quinone binding"/>
    <property type="evidence" value="ECO:0007669"/>
    <property type="project" value="UniProtKB-UniRule"/>
</dbReference>
<reference evidence="3 4" key="1">
    <citation type="journal article" date="2011" name="Stand. Genomic Sci.">
        <title>Complete genome sequence of Haliscomenobacter hydrossis type strain (O).</title>
        <authorList>
            <consortium name="US DOE Joint Genome Institute (JGI-PGF)"/>
            <person name="Daligault H."/>
            <person name="Lapidus A."/>
            <person name="Zeytun A."/>
            <person name="Nolan M."/>
            <person name="Lucas S."/>
            <person name="Del Rio T.G."/>
            <person name="Tice H."/>
            <person name="Cheng J.F."/>
            <person name="Tapia R."/>
            <person name="Han C."/>
            <person name="Goodwin L."/>
            <person name="Pitluck S."/>
            <person name="Liolios K."/>
            <person name="Pagani I."/>
            <person name="Ivanova N."/>
            <person name="Huntemann M."/>
            <person name="Mavromatis K."/>
            <person name="Mikhailova N."/>
            <person name="Pati A."/>
            <person name="Chen A."/>
            <person name="Palaniappan K."/>
            <person name="Land M."/>
            <person name="Hauser L."/>
            <person name="Brambilla E.M."/>
            <person name="Rohde M."/>
            <person name="Verbarg S."/>
            <person name="Goker M."/>
            <person name="Bristow J."/>
            <person name="Eisen J.A."/>
            <person name="Markowitz V."/>
            <person name="Hugenholtz P."/>
            <person name="Kyrpides N.C."/>
            <person name="Klenk H.P."/>
            <person name="Woyke T."/>
        </authorList>
    </citation>
    <scope>NUCLEOTIDE SEQUENCE [LARGE SCALE GENOMIC DNA]</scope>
    <source>
        <strain evidence="4">ATCC 27775 / DSM 1100 / LMG 10767 / O</strain>
    </source>
</reference>
<dbReference type="eggNOG" id="COG0839">
    <property type="taxonomic scope" value="Bacteria"/>
</dbReference>
<organism evidence="3 4">
    <name type="scientific">Haliscomenobacter hydrossis (strain ATCC 27775 / DSM 1100 / LMG 10767 / O)</name>
    <dbReference type="NCBI Taxonomy" id="760192"/>
    <lineage>
        <taxon>Bacteria</taxon>
        <taxon>Pseudomonadati</taxon>
        <taxon>Bacteroidota</taxon>
        <taxon>Saprospiria</taxon>
        <taxon>Saprospirales</taxon>
        <taxon>Haliscomenobacteraceae</taxon>
        <taxon>Haliscomenobacter</taxon>
    </lineage>
</organism>
<feature type="transmembrane region" description="Helical" evidence="2">
    <location>
        <begin position="53"/>
        <end position="77"/>
    </location>
</feature>
<dbReference type="EC" id="7.1.1.-" evidence="2"/>
<dbReference type="HOGENOM" id="CLU_085957_4_1_10"/>
<dbReference type="OrthoDB" id="9790848at2"/>
<feature type="transmembrane region" description="Helical" evidence="2">
    <location>
        <begin position="30"/>
        <end position="47"/>
    </location>
</feature>
<comment type="subcellular location">
    <subcellularLocation>
        <location evidence="2">Cell membrane</location>
        <topology evidence="2">Multi-pass membrane protein</topology>
    </subcellularLocation>
</comment>
<comment type="similarity">
    <text evidence="1 2">Belongs to the complex I subunit 6 family.</text>
</comment>
<name>F4KW39_HALH1</name>
<evidence type="ECO:0000313" key="3">
    <source>
        <dbReference type="EMBL" id="AEE48237.1"/>
    </source>
</evidence>
<dbReference type="PANTHER" id="PTHR33269:SF17">
    <property type="entry name" value="NADH-UBIQUINONE OXIDOREDUCTASE CHAIN 6"/>
    <property type="match status" value="1"/>
</dbReference>
<keyword evidence="2" id="KW-0874">Quinone</keyword>
<dbReference type="InterPro" id="IPR042106">
    <property type="entry name" value="Nuo/plastoQ_OxRdtase_6_NuoJ"/>
</dbReference>
<dbReference type="STRING" id="760192.Halhy_0325"/>
<feature type="transmembrane region" description="Helical" evidence="2">
    <location>
        <begin position="89"/>
        <end position="110"/>
    </location>
</feature>
<dbReference type="Pfam" id="PF00499">
    <property type="entry name" value="Oxidored_q3"/>
    <property type="match status" value="1"/>
</dbReference>
<dbReference type="GO" id="GO:0008137">
    <property type="term" value="F:NADH dehydrogenase (ubiquinone) activity"/>
    <property type="evidence" value="ECO:0007669"/>
    <property type="project" value="UniProtKB-UniRule"/>
</dbReference>
<reference key="2">
    <citation type="submission" date="2011-04" db="EMBL/GenBank/DDBJ databases">
        <title>Complete sequence of chromosome of Haliscomenobacter hydrossis DSM 1100.</title>
        <authorList>
            <consortium name="US DOE Joint Genome Institute (JGI-PGF)"/>
            <person name="Lucas S."/>
            <person name="Han J."/>
            <person name="Lapidus A."/>
            <person name="Bruce D."/>
            <person name="Goodwin L."/>
            <person name="Pitluck S."/>
            <person name="Peters L."/>
            <person name="Kyrpides N."/>
            <person name="Mavromatis K."/>
            <person name="Ivanova N."/>
            <person name="Ovchinnikova G."/>
            <person name="Pagani I."/>
            <person name="Daligault H."/>
            <person name="Detter J.C."/>
            <person name="Han C."/>
            <person name="Land M."/>
            <person name="Hauser L."/>
            <person name="Markowitz V."/>
            <person name="Cheng J.-F."/>
            <person name="Hugenholtz P."/>
            <person name="Woyke T."/>
            <person name="Wu D."/>
            <person name="Verbarg S."/>
            <person name="Frueling A."/>
            <person name="Brambilla E."/>
            <person name="Klenk H.-P."/>
            <person name="Eisen J.A."/>
        </authorList>
    </citation>
    <scope>NUCLEOTIDE SEQUENCE</scope>
    <source>
        <strain>DSM 1100</strain>
    </source>
</reference>
<proteinExistence type="inferred from homology"/>
<keyword evidence="2" id="KW-0520">NAD</keyword>
<gene>
    <name evidence="3" type="ordered locus">Halhy_0325</name>
</gene>
<keyword evidence="2" id="KW-0472">Membrane</keyword>
<dbReference type="GO" id="GO:0005886">
    <property type="term" value="C:plasma membrane"/>
    <property type="evidence" value="ECO:0007669"/>
    <property type="project" value="UniProtKB-SubCell"/>
</dbReference>
<comment type="catalytic activity">
    <reaction evidence="2">
        <text>a quinone + NADH + 5 H(+)(in) = a quinol + NAD(+) + 4 H(+)(out)</text>
        <dbReference type="Rhea" id="RHEA:57888"/>
        <dbReference type="ChEBI" id="CHEBI:15378"/>
        <dbReference type="ChEBI" id="CHEBI:24646"/>
        <dbReference type="ChEBI" id="CHEBI:57540"/>
        <dbReference type="ChEBI" id="CHEBI:57945"/>
        <dbReference type="ChEBI" id="CHEBI:132124"/>
    </reaction>
</comment>
<dbReference type="InterPro" id="IPR001457">
    <property type="entry name" value="NADH_UbQ/plastoQ_OxRdtase_su6"/>
</dbReference>
<keyword evidence="2" id="KW-1003">Cell membrane</keyword>